<evidence type="ECO:0000256" key="1">
    <source>
        <dbReference type="SAM" id="SignalP"/>
    </source>
</evidence>
<organism evidence="2 3">
    <name type="scientific">Periconia digitata</name>
    <dbReference type="NCBI Taxonomy" id="1303443"/>
    <lineage>
        <taxon>Eukaryota</taxon>
        <taxon>Fungi</taxon>
        <taxon>Dikarya</taxon>
        <taxon>Ascomycota</taxon>
        <taxon>Pezizomycotina</taxon>
        <taxon>Dothideomycetes</taxon>
        <taxon>Pleosporomycetidae</taxon>
        <taxon>Pleosporales</taxon>
        <taxon>Massarineae</taxon>
        <taxon>Periconiaceae</taxon>
        <taxon>Periconia</taxon>
    </lineage>
</organism>
<protein>
    <submittedName>
        <fullName evidence="2">Uncharacterized protein</fullName>
    </submittedName>
</protein>
<feature type="chain" id="PRO_5040863425" evidence="1">
    <location>
        <begin position="24"/>
        <end position="51"/>
    </location>
</feature>
<proteinExistence type="predicted"/>
<evidence type="ECO:0000313" key="3">
    <source>
        <dbReference type="Proteomes" id="UP001152607"/>
    </source>
</evidence>
<gene>
    <name evidence="2" type="ORF">PDIGIT_LOCUS13798</name>
</gene>
<dbReference type="EMBL" id="CAOQHR010000010">
    <property type="protein sequence ID" value="CAI6340616.1"/>
    <property type="molecule type" value="Genomic_DNA"/>
</dbReference>
<evidence type="ECO:0000313" key="2">
    <source>
        <dbReference type="EMBL" id="CAI6340616.1"/>
    </source>
</evidence>
<reference evidence="2" key="1">
    <citation type="submission" date="2023-01" db="EMBL/GenBank/DDBJ databases">
        <authorList>
            <person name="Van Ghelder C."/>
            <person name="Rancurel C."/>
        </authorList>
    </citation>
    <scope>NUCLEOTIDE SEQUENCE</scope>
    <source>
        <strain evidence="2">CNCM I-4278</strain>
    </source>
</reference>
<comment type="caution">
    <text evidence="2">The sequence shown here is derived from an EMBL/GenBank/DDBJ whole genome shotgun (WGS) entry which is preliminary data.</text>
</comment>
<name>A0A9W4UTC9_9PLEO</name>
<feature type="signal peptide" evidence="1">
    <location>
        <begin position="1"/>
        <end position="23"/>
    </location>
</feature>
<keyword evidence="1" id="KW-0732">Signal</keyword>
<dbReference type="Proteomes" id="UP001152607">
    <property type="component" value="Unassembled WGS sequence"/>
</dbReference>
<dbReference type="AlphaFoldDB" id="A0A9W4UTC9"/>
<sequence length="51" mass="5579">MEILARLATVILTLTTFFIPSKAIPVEPELSKHETTAADEYMSAGLACRRA</sequence>
<keyword evidence="3" id="KW-1185">Reference proteome</keyword>
<accession>A0A9W4UTC9</accession>